<dbReference type="InterPro" id="IPR012337">
    <property type="entry name" value="RNaseH-like_sf"/>
</dbReference>
<proteinExistence type="predicted"/>
<name>A0A371GR05_MUCPR</name>
<dbReference type="AlphaFoldDB" id="A0A371GR05"/>
<dbReference type="Pfam" id="PF13456">
    <property type="entry name" value="RVT_3"/>
    <property type="match status" value="1"/>
</dbReference>
<dbReference type="PANTHER" id="PTHR48475:SF1">
    <property type="entry name" value="RNASE H TYPE-1 DOMAIN-CONTAINING PROTEIN"/>
    <property type="match status" value="1"/>
</dbReference>
<organism evidence="2 3">
    <name type="scientific">Mucuna pruriens</name>
    <name type="common">Velvet bean</name>
    <name type="synonym">Dolichos pruriens</name>
    <dbReference type="NCBI Taxonomy" id="157652"/>
    <lineage>
        <taxon>Eukaryota</taxon>
        <taxon>Viridiplantae</taxon>
        <taxon>Streptophyta</taxon>
        <taxon>Embryophyta</taxon>
        <taxon>Tracheophyta</taxon>
        <taxon>Spermatophyta</taxon>
        <taxon>Magnoliopsida</taxon>
        <taxon>eudicotyledons</taxon>
        <taxon>Gunneridae</taxon>
        <taxon>Pentapetalae</taxon>
        <taxon>rosids</taxon>
        <taxon>fabids</taxon>
        <taxon>Fabales</taxon>
        <taxon>Fabaceae</taxon>
        <taxon>Papilionoideae</taxon>
        <taxon>50 kb inversion clade</taxon>
        <taxon>NPAAA clade</taxon>
        <taxon>indigoferoid/millettioid clade</taxon>
        <taxon>Phaseoleae</taxon>
        <taxon>Mucuna</taxon>
    </lineage>
</organism>
<dbReference type="Gene3D" id="3.30.420.10">
    <property type="entry name" value="Ribonuclease H-like superfamily/Ribonuclease H"/>
    <property type="match status" value="1"/>
</dbReference>
<dbReference type="Gene3D" id="1.10.340.70">
    <property type="match status" value="1"/>
</dbReference>
<comment type="caution">
    <text evidence="2">The sequence shown here is derived from an EMBL/GenBank/DDBJ whole genome shotgun (WGS) entry which is preliminary data.</text>
</comment>
<keyword evidence="3" id="KW-1185">Reference proteome</keyword>
<feature type="non-terminal residue" evidence="2">
    <location>
        <position position="1"/>
    </location>
</feature>
<evidence type="ECO:0000313" key="3">
    <source>
        <dbReference type="Proteomes" id="UP000257109"/>
    </source>
</evidence>
<protein>
    <submittedName>
        <fullName evidence="2">Gypsy retrotransposon integrase-like protein 1</fullName>
    </submittedName>
</protein>
<dbReference type="SUPFAM" id="SSF53098">
    <property type="entry name" value="Ribonuclease H-like"/>
    <property type="match status" value="1"/>
</dbReference>
<dbReference type="OrthoDB" id="992997at2759"/>
<gene>
    <name evidence="2" type="primary">GIN1</name>
    <name evidence="2" type="ORF">CR513_24814</name>
</gene>
<dbReference type="InterPro" id="IPR002156">
    <property type="entry name" value="RNaseH_domain"/>
</dbReference>
<sequence>MLGNGIGAVLASLEGQYFPLSTRLGFDYTNNMTEFEACAMGIIMAIKHQVKRLNVFGDSVLVIYQLHGEWDTRDPKLIPYHSHVMAMANQGREMTIHIRHQTKMAHYQQLEEAKEYLRESVYHPATIENDKRTLRRLAVGFFLSGVILYKRSADLTLLRCMDNQEAKEIMEEVHEGTFGTNTNGHALAHKILKASYYWTKMESDCCQHVKRCMKC</sequence>
<dbReference type="Proteomes" id="UP000257109">
    <property type="component" value="Unassembled WGS sequence"/>
</dbReference>
<evidence type="ECO:0000259" key="1">
    <source>
        <dbReference type="Pfam" id="PF13456"/>
    </source>
</evidence>
<evidence type="ECO:0000313" key="2">
    <source>
        <dbReference type="EMBL" id="RDX92989.1"/>
    </source>
</evidence>
<accession>A0A371GR05</accession>
<dbReference type="InterPro" id="IPR036397">
    <property type="entry name" value="RNaseH_sf"/>
</dbReference>
<reference evidence="2" key="1">
    <citation type="submission" date="2018-05" db="EMBL/GenBank/DDBJ databases">
        <title>Draft genome of Mucuna pruriens seed.</title>
        <authorList>
            <person name="Nnadi N.E."/>
            <person name="Vos R."/>
            <person name="Hasami M.H."/>
            <person name="Devisetty U.K."/>
            <person name="Aguiy J.C."/>
        </authorList>
    </citation>
    <scope>NUCLEOTIDE SEQUENCE [LARGE SCALE GENOMIC DNA]</scope>
    <source>
        <strain evidence="2">JCA_2017</strain>
    </source>
</reference>
<dbReference type="EMBL" id="QJKJ01004724">
    <property type="protein sequence ID" value="RDX92989.1"/>
    <property type="molecule type" value="Genomic_DNA"/>
</dbReference>
<dbReference type="CDD" id="cd09279">
    <property type="entry name" value="RNase_HI_like"/>
    <property type="match status" value="1"/>
</dbReference>
<feature type="domain" description="RNase H type-1" evidence="1">
    <location>
        <begin position="5"/>
        <end position="106"/>
    </location>
</feature>
<dbReference type="GO" id="GO:0004523">
    <property type="term" value="F:RNA-DNA hybrid ribonuclease activity"/>
    <property type="evidence" value="ECO:0007669"/>
    <property type="project" value="InterPro"/>
</dbReference>
<dbReference type="GO" id="GO:0003676">
    <property type="term" value="F:nucleic acid binding"/>
    <property type="evidence" value="ECO:0007669"/>
    <property type="project" value="InterPro"/>
</dbReference>
<dbReference type="PANTHER" id="PTHR48475">
    <property type="entry name" value="RIBONUCLEASE H"/>
    <property type="match status" value="1"/>
</dbReference>